<dbReference type="InterPro" id="IPR017871">
    <property type="entry name" value="ABC_transporter-like_CS"/>
</dbReference>
<comment type="subcellular location">
    <subcellularLocation>
        <location evidence="1">Cell membrane</location>
        <topology evidence="1">Multi-pass membrane protein</topology>
    </subcellularLocation>
</comment>
<dbReference type="RefSeq" id="WP_136952470.1">
    <property type="nucleotide sequence ID" value="NZ_CP039712.1"/>
</dbReference>
<dbReference type="AlphaFoldDB" id="A0A4D7CRY4"/>
<keyword evidence="4" id="KW-0067">ATP-binding</keyword>
<dbReference type="PANTHER" id="PTHR24221">
    <property type="entry name" value="ATP-BINDING CASSETTE SUB-FAMILY B"/>
    <property type="match status" value="1"/>
</dbReference>
<dbReference type="PROSITE" id="PS50893">
    <property type="entry name" value="ABC_TRANSPORTER_2"/>
    <property type="match status" value="1"/>
</dbReference>
<dbReference type="PANTHER" id="PTHR24221:SF653">
    <property type="entry name" value="TRANSPORT ATP-BINDING PROTEIN CYDC"/>
    <property type="match status" value="1"/>
</dbReference>
<dbReference type="GO" id="GO:0005886">
    <property type="term" value="C:plasma membrane"/>
    <property type="evidence" value="ECO:0007669"/>
    <property type="project" value="UniProtKB-SubCell"/>
</dbReference>
<dbReference type="InterPro" id="IPR003593">
    <property type="entry name" value="AAA+_ATPase"/>
</dbReference>
<evidence type="ECO:0000256" key="1">
    <source>
        <dbReference type="ARBA" id="ARBA00004651"/>
    </source>
</evidence>
<sequence length="593" mass="66265">MSKTTPKRLLLSKEDTWIRPYFKKYKKLLALVLFLGLLTFFSASALMFTSGFLISRSAAIGVFNATLPAKPENIMKVYVASVLTRLFGISRPAFRYFERLGSHNWVLKMTSDIRLRLYNSLETRAAKAKQNYQTGDIMGILAEDIEHIQNLYLRTIFPTLIGLAMYVLVIIALGLFSVPFALFAALMFGVITILIPLVSVAVNQARIYRRKAKRHELYTELTDSILGVGDWQYSGRQAEFLERYNQSEASVREEEAALNKHTRLRNVLIQFIYGVLIIGLFIWAGTYFAPDQLNWVGAFVLAAFPLMDAFNPIANGVTEMPLYEDSAQRLHQLPNPDEEALKEKHVLEQLPTTGALSFKDVVFHYPDSNKLVVNHFDLEVPSGEVLAVLGKSGTGKTTLSKILRGDLLATSGEITIDGVDVSLIGDDMSKVIGVLNQAPHIFDTTIFNNVRMGNMAASDEEVIQAIYQAGLGPVVDELPNGVHTFVEEGGKRFSGGERQRIALARILLQNVPVVIIDEPTIGLDPITERALLETVFEVLKGKTVFWITHHLVSIQHADRVIFMEDGQVKMDGTPQELKATNEHFKYLLSLDDA</sequence>
<keyword evidence="5" id="KW-1133">Transmembrane helix</keyword>
<name>A0A4D7CRY4_9ENTE</name>
<evidence type="ECO:0000256" key="5">
    <source>
        <dbReference type="ARBA" id="ARBA00022989"/>
    </source>
</evidence>
<dbReference type="InterPro" id="IPR027417">
    <property type="entry name" value="P-loop_NTPase"/>
</dbReference>
<dbReference type="GO" id="GO:0005524">
    <property type="term" value="F:ATP binding"/>
    <property type="evidence" value="ECO:0007669"/>
    <property type="project" value="UniProtKB-KW"/>
</dbReference>
<dbReference type="GO" id="GO:0140359">
    <property type="term" value="F:ABC-type transporter activity"/>
    <property type="evidence" value="ECO:0007669"/>
    <property type="project" value="InterPro"/>
</dbReference>
<dbReference type="InterPro" id="IPR036640">
    <property type="entry name" value="ABC1_TM_sf"/>
</dbReference>
<protein>
    <submittedName>
        <fullName evidence="7">Thiol reductant ABC exporter subunit CydC</fullName>
    </submittedName>
</protein>
<dbReference type="CDD" id="cd03247">
    <property type="entry name" value="ABCC_cytochrome_bd"/>
    <property type="match status" value="1"/>
</dbReference>
<gene>
    <name evidence="7" type="primary">cydC</name>
    <name evidence="7" type="ORF">FA707_00965</name>
</gene>
<dbReference type="Pfam" id="PF00664">
    <property type="entry name" value="ABC_membrane"/>
    <property type="match status" value="1"/>
</dbReference>
<accession>A0A4D7CRY4</accession>
<dbReference type="SUPFAM" id="SSF52540">
    <property type="entry name" value="P-loop containing nucleoside triphosphate hydrolases"/>
    <property type="match status" value="1"/>
</dbReference>
<dbReference type="KEGG" id="vao:FA707_00965"/>
<evidence type="ECO:0000256" key="6">
    <source>
        <dbReference type="ARBA" id="ARBA00023136"/>
    </source>
</evidence>
<dbReference type="InterPro" id="IPR003439">
    <property type="entry name" value="ABC_transporter-like_ATP-bd"/>
</dbReference>
<dbReference type="Pfam" id="PF00005">
    <property type="entry name" value="ABC_tran"/>
    <property type="match status" value="1"/>
</dbReference>
<keyword evidence="3" id="KW-0547">Nucleotide-binding</keyword>
<organism evidence="7 8">
    <name type="scientific">Vagococcus zengguangii</name>
    <dbReference type="NCBI Taxonomy" id="2571750"/>
    <lineage>
        <taxon>Bacteria</taxon>
        <taxon>Bacillati</taxon>
        <taxon>Bacillota</taxon>
        <taxon>Bacilli</taxon>
        <taxon>Lactobacillales</taxon>
        <taxon>Enterococcaceae</taxon>
        <taxon>Vagococcus</taxon>
    </lineage>
</organism>
<dbReference type="PROSITE" id="PS50929">
    <property type="entry name" value="ABC_TM1F"/>
    <property type="match status" value="1"/>
</dbReference>
<keyword evidence="8" id="KW-1185">Reference proteome</keyword>
<dbReference type="NCBIfam" id="TIGR02868">
    <property type="entry name" value="CydC"/>
    <property type="match status" value="1"/>
</dbReference>
<keyword evidence="2" id="KW-0812">Transmembrane</keyword>
<dbReference type="GO" id="GO:0034040">
    <property type="term" value="F:ATPase-coupled lipid transmembrane transporter activity"/>
    <property type="evidence" value="ECO:0007669"/>
    <property type="project" value="TreeGrafter"/>
</dbReference>
<dbReference type="EMBL" id="CP039712">
    <property type="protein sequence ID" value="QCI85624.1"/>
    <property type="molecule type" value="Genomic_DNA"/>
</dbReference>
<evidence type="ECO:0000256" key="3">
    <source>
        <dbReference type="ARBA" id="ARBA00022741"/>
    </source>
</evidence>
<dbReference type="Gene3D" id="1.20.1560.10">
    <property type="entry name" value="ABC transporter type 1, transmembrane domain"/>
    <property type="match status" value="1"/>
</dbReference>
<evidence type="ECO:0000256" key="4">
    <source>
        <dbReference type="ARBA" id="ARBA00022840"/>
    </source>
</evidence>
<reference evidence="7 8" key="1">
    <citation type="submission" date="2019-04" db="EMBL/GenBank/DDBJ databases">
        <title>Vagococcus sp. nov., isolated from faeces of yaks (Bos grunniens).</title>
        <authorList>
            <person name="Ge Y."/>
        </authorList>
    </citation>
    <scope>NUCLEOTIDE SEQUENCE [LARGE SCALE GENOMIC DNA]</scope>
    <source>
        <strain evidence="7 8">MN-17</strain>
    </source>
</reference>
<dbReference type="Gene3D" id="3.40.50.300">
    <property type="entry name" value="P-loop containing nucleotide triphosphate hydrolases"/>
    <property type="match status" value="1"/>
</dbReference>
<dbReference type="InterPro" id="IPR014223">
    <property type="entry name" value="ABC_CydC/D"/>
</dbReference>
<evidence type="ECO:0000256" key="2">
    <source>
        <dbReference type="ARBA" id="ARBA00022692"/>
    </source>
</evidence>
<evidence type="ECO:0000313" key="7">
    <source>
        <dbReference type="EMBL" id="QCI85624.1"/>
    </source>
</evidence>
<dbReference type="GO" id="GO:0016887">
    <property type="term" value="F:ATP hydrolysis activity"/>
    <property type="evidence" value="ECO:0007669"/>
    <property type="project" value="InterPro"/>
</dbReference>
<dbReference type="Proteomes" id="UP000298615">
    <property type="component" value="Chromosome"/>
</dbReference>
<dbReference type="InterPro" id="IPR039421">
    <property type="entry name" value="Type_1_exporter"/>
</dbReference>
<dbReference type="OrthoDB" id="9802264at2"/>
<keyword evidence="6" id="KW-0472">Membrane</keyword>
<dbReference type="SMART" id="SM00382">
    <property type="entry name" value="AAA"/>
    <property type="match status" value="1"/>
</dbReference>
<proteinExistence type="predicted"/>
<dbReference type="GO" id="GO:0034775">
    <property type="term" value="P:glutathione transmembrane transport"/>
    <property type="evidence" value="ECO:0007669"/>
    <property type="project" value="InterPro"/>
</dbReference>
<dbReference type="SUPFAM" id="SSF90123">
    <property type="entry name" value="ABC transporter transmembrane region"/>
    <property type="match status" value="1"/>
</dbReference>
<dbReference type="InterPro" id="IPR011527">
    <property type="entry name" value="ABC1_TM_dom"/>
</dbReference>
<evidence type="ECO:0000313" key="8">
    <source>
        <dbReference type="Proteomes" id="UP000298615"/>
    </source>
</evidence>
<dbReference type="PROSITE" id="PS00211">
    <property type="entry name" value="ABC_TRANSPORTER_1"/>
    <property type="match status" value="1"/>
</dbReference>
<dbReference type="GO" id="GO:0045454">
    <property type="term" value="P:cell redox homeostasis"/>
    <property type="evidence" value="ECO:0007669"/>
    <property type="project" value="InterPro"/>
</dbReference>